<comment type="caution">
    <text evidence="6">The sequence shown here is derived from an EMBL/GenBank/DDBJ whole genome shotgun (WGS) entry which is preliminary data.</text>
</comment>
<dbReference type="InterPro" id="IPR007719">
    <property type="entry name" value="PCS_N"/>
</dbReference>
<sequence length="253" mass="28039">MRPATNFPRRSLAIARRQRKIMALLTALGVTLIARPLASQTLPLPDHLVPLTSAEGQMLLRDSEALADYVPLTSQFVTQVNQAFCGVASTVMVLNALGVPAPLAPEWERNYFTQENVFNEQTEAIIAKDAIARQGLTLSELEGILETYPVQAETHHGGDVSLEEFRSLIRTNLETSNSYVLINYLRRAIGQESGGHISPVAAYDADTDQFLILDVSRYKYPPVWVQAERLWQSTNTVDSVSGKTRGFLLVQAR</sequence>
<evidence type="ECO:0000259" key="5">
    <source>
        <dbReference type="PROSITE" id="PS51443"/>
    </source>
</evidence>
<keyword evidence="4" id="KW-0479">Metal-binding</keyword>
<feature type="domain" description="Peptidase C83" evidence="5">
    <location>
        <begin position="32"/>
        <end position="253"/>
    </location>
</feature>
<dbReference type="EMBL" id="JAMPKX010000006">
    <property type="protein sequence ID" value="MEP0948012.1"/>
    <property type="molecule type" value="Genomic_DNA"/>
</dbReference>
<evidence type="ECO:0000256" key="3">
    <source>
        <dbReference type="ARBA" id="ARBA00022679"/>
    </source>
</evidence>
<evidence type="ECO:0000313" key="6">
    <source>
        <dbReference type="EMBL" id="MEP0948012.1"/>
    </source>
</evidence>
<protein>
    <recommendedName>
        <fullName evidence="1">glutathione gamma-glutamylcysteinyltransferase</fullName>
        <ecNumber evidence="1">2.3.2.15</ecNumber>
    </recommendedName>
</protein>
<dbReference type="EC" id="2.3.2.15" evidence="1"/>
<dbReference type="RefSeq" id="WP_242021614.1">
    <property type="nucleotide sequence ID" value="NZ_JAMPKX010000006.1"/>
</dbReference>
<organism evidence="6 7">
    <name type="scientific">Leptolyngbya subtilissima DQ-A4</name>
    <dbReference type="NCBI Taxonomy" id="2933933"/>
    <lineage>
        <taxon>Bacteria</taxon>
        <taxon>Bacillati</taxon>
        <taxon>Cyanobacteriota</taxon>
        <taxon>Cyanophyceae</taxon>
        <taxon>Leptolyngbyales</taxon>
        <taxon>Leptolyngbyaceae</taxon>
        <taxon>Leptolyngbya group</taxon>
        <taxon>Leptolyngbya</taxon>
    </lineage>
</organism>
<evidence type="ECO:0000313" key="7">
    <source>
        <dbReference type="Proteomes" id="UP001482513"/>
    </source>
</evidence>
<evidence type="ECO:0000256" key="2">
    <source>
        <dbReference type="ARBA" id="ARBA00022539"/>
    </source>
</evidence>
<dbReference type="PROSITE" id="PS51443">
    <property type="entry name" value="PCS"/>
    <property type="match status" value="1"/>
</dbReference>
<dbReference type="Proteomes" id="UP001482513">
    <property type="component" value="Unassembled WGS sequence"/>
</dbReference>
<dbReference type="SUPFAM" id="SSF54001">
    <property type="entry name" value="Cysteine proteinases"/>
    <property type="match status" value="1"/>
</dbReference>
<proteinExistence type="predicted"/>
<keyword evidence="7" id="KW-1185">Reference proteome</keyword>
<keyword evidence="2" id="KW-0104">Cadmium</keyword>
<dbReference type="Gene3D" id="3.90.70.30">
    <property type="entry name" value="Phytochelatin synthase, N-terminal domain"/>
    <property type="match status" value="1"/>
</dbReference>
<reference evidence="6 7" key="1">
    <citation type="submission" date="2022-04" db="EMBL/GenBank/DDBJ databases">
        <title>Positive selection, recombination, and allopatry shape intraspecific diversity of widespread and dominant cyanobacteria.</title>
        <authorList>
            <person name="Wei J."/>
            <person name="Shu W."/>
            <person name="Hu C."/>
        </authorList>
    </citation>
    <scope>NUCLEOTIDE SEQUENCE [LARGE SCALE GENOMIC DNA]</scope>
    <source>
        <strain evidence="6 7">DQ-A4</strain>
    </source>
</reference>
<dbReference type="Pfam" id="PF05023">
    <property type="entry name" value="Phytochelatin"/>
    <property type="match status" value="1"/>
</dbReference>
<gene>
    <name evidence="6" type="ORF">NC992_14095</name>
</gene>
<evidence type="ECO:0000256" key="4">
    <source>
        <dbReference type="ARBA" id="ARBA00022723"/>
    </source>
</evidence>
<dbReference type="PANTHER" id="PTHR33447:SF20">
    <property type="entry name" value="GLUTATHIONE GAMMA-GLUTAMYLCYSTEINYLTRANSFERASE"/>
    <property type="match status" value="1"/>
</dbReference>
<evidence type="ECO:0000256" key="1">
    <source>
        <dbReference type="ARBA" id="ARBA00012468"/>
    </source>
</evidence>
<dbReference type="InterPro" id="IPR040409">
    <property type="entry name" value="PCS-like"/>
</dbReference>
<keyword evidence="3" id="KW-0808">Transferase</keyword>
<name>A0ABV0K5P1_9CYAN</name>
<accession>A0ABV0K5P1</accession>
<dbReference type="InterPro" id="IPR038765">
    <property type="entry name" value="Papain-like_cys_pep_sf"/>
</dbReference>
<dbReference type="PANTHER" id="PTHR33447">
    <property type="entry name" value="GLUTATHIONE GAMMA-GLUTAMYLCYSTEINYLTRANSFERASE"/>
    <property type="match status" value="1"/>
</dbReference>
<dbReference type="InterPro" id="IPR038156">
    <property type="entry name" value="PCS_N_sf"/>
</dbReference>